<protein>
    <recommendedName>
        <fullName evidence="4">DUF3649 domain-containing protein</fullName>
    </recommendedName>
</protein>
<dbReference type="Pfam" id="PF12365">
    <property type="entry name" value="DUF3649"/>
    <property type="match status" value="1"/>
</dbReference>
<gene>
    <name evidence="2" type="ORF">GCM10009304_15980</name>
</gene>
<dbReference type="AlphaFoldDB" id="A0A917PTN8"/>
<dbReference type="InterPro" id="IPR022109">
    <property type="entry name" value="DUF3649"/>
</dbReference>
<reference evidence="2" key="2">
    <citation type="submission" date="2020-09" db="EMBL/GenBank/DDBJ databases">
        <authorList>
            <person name="Sun Q."/>
            <person name="Ohkuma M."/>
        </authorList>
    </citation>
    <scope>NUCLEOTIDE SEQUENCE</scope>
    <source>
        <strain evidence="2">JCM 30078</strain>
    </source>
</reference>
<comment type="caution">
    <text evidence="2">The sequence shown here is derived from an EMBL/GenBank/DDBJ whole genome shotgun (WGS) entry which is preliminary data.</text>
</comment>
<evidence type="ECO:0000313" key="2">
    <source>
        <dbReference type="EMBL" id="GGJ91076.1"/>
    </source>
</evidence>
<dbReference type="EMBL" id="BMPO01000003">
    <property type="protein sequence ID" value="GGJ91076.1"/>
    <property type="molecule type" value="Genomic_DNA"/>
</dbReference>
<feature type="transmembrane region" description="Helical" evidence="1">
    <location>
        <begin position="75"/>
        <end position="94"/>
    </location>
</feature>
<dbReference type="RefSeq" id="WP_188982667.1">
    <property type="nucleotide sequence ID" value="NZ_BMPO01000003.1"/>
</dbReference>
<dbReference type="Proteomes" id="UP000635983">
    <property type="component" value="Unassembled WGS sequence"/>
</dbReference>
<keyword evidence="3" id="KW-1185">Reference proteome</keyword>
<reference evidence="2" key="1">
    <citation type="journal article" date="2014" name="Int. J. Syst. Evol. Microbiol.">
        <title>Complete genome sequence of Corynebacterium casei LMG S-19264T (=DSM 44701T), isolated from a smear-ripened cheese.</title>
        <authorList>
            <consortium name="US DOE Joint Genome Institute (JGI-PGF)"/>
            <person name="Walter F."/>
            <person name="Albersmeier A."/>
            <person name="Kalinowski J."/>
            <person name="Ruckert C."/>
        </authorList>
    </citation>
    <scope>NUCLEOTIDE SEQUENCE</scope>
    <source>
        <strain evidence="2">JCM 30078</strain>
    </source>
</reference>
<keyword evidence="1" id="KW-1133">Transmembrane helix</keyword>
<keyword evidence="1" id="KW-0472">Membrane</keyword>
<organism evidence="2 3">
    <name type="scientific">Pseudomonas matsuisoli</name>
    <dbReference type="NCBI Taxonomy" id="1515666"/>
    <lineage>
        <taxon>Bacteria</taxon>
        <taxon>Pseudomonadati</taxon>
        <taxon>Pseudomonadota</taxon>
        <taxon>Gammaproteobacteria</taxon>
        <taxon>Pseudomonadales</taxon>
        <taxon>Pseudomonadaceae</taxon>
        <taxon>Pseudomonas</taxon>
    </lineage>
</organism>
<feature type="transmembrane region" description="Helical" evidence="1">
    <location>
        <begin position="47"/>
        <end position="68"/>
    </location>
</feature>
<accession>A0A917PTN8</accession>
<proteinExistence type="predicted"/>
<keyword evidence="1" id="KW-0812">Transmembrane</keyword>
<evidence type="ECO:0000256" key="1">
    <source>
        <dbReference type="SAM" id="Phobius"/>
    </source>
</evidence>
<sequence>MKTKTLSWRYRGAVLSRALAAIFGGYALAAAFAVCMARALPLERSEAVLAGAIPSFLVYCAAVVWVFATRTAFRAWVGVLVPTFVLAAIAWLLGAGGNL</sequence>
<evidence type="ECO:0000313" key="3">
    <source>
        <dbReference type="Proteomes" id="UP000635983"/>
    </source>
</evidence>
<evidence type="ECO:0008006" key="4">
    <source>
        <dbReference type="Google" id="ProtNLM"/>
    </source>
</evidence>
<name>A0A917PTN8_9PSED</name>